<protein>
    <submittedName>
        <fullName evidence="1">Uncharacterized protein</fullName>
    </submittedName>
</protein>
<keyword evidence="2" id="KW-1185">Reference proteome</keyword>
<reference evidence="1" key="1">
    <citation type="journal article" date="2023" name="G3 (Bethesda)">
        <title>A reference genome for the long-term kleptoplast-retaining sea slug Elysia crispata morphotype clarki.</title>
        <authorList>
            <person name="Eastman K.E."/>
            <person name="Pendleton A.L."/>
            <person name="Shaikh M.A."/>
            <person name="Suttiyut T."/>
            <person name="Ogas R."/>
            <person name="Tomko P."/>
            <person name="Gavelis G."/>
            <person name="Widhalm J.R."/>
            <person name="Wisecaver J.H."/>
        </authorList>
    </citation>
    <scope>NUCLEOTIDE SEQUENCE</scope>
    <source>
        <strain evidence="1">ECLA1</strain>
    </source>
</reference>
<evidence type="ECO:0000313" key="1">
    <source>
        <dbReference type="EMBL" id="KAK3791601.1"/>
    </source>
</evidence>
<sequence length="128" mass="14338">MSEKWPQLTLHPLVLENRIFCWCRLNGVISENVFHSHELPRTIEEITDPNVMPGEESNRPHLWDCSLCSTGASDPLTTGVNVMSVQCVVHKVLSWNLRDQCTAHSPTSSSAKSQSSALYKQSLSYVGR</sequence>
<accession>A0AAE1AQT1</accession>
<evidence type="ECO:0000313" key="2">
    <source>
        <dbReference type="Proteomes" id="UP001283361"/>
    </source>
</evidence>
<name>A0AAE1AQT1_9GAST</name>
<dbReference type="Proteomes" id="UP001283361">
    <property type="component" value="Unassembled WGS sequence"/>
</dbReference>
<gene>
    <name evidence="1" type="ORF">RRG08_002956</name>
</gene>
<dbReference type="EMBL" id="JAWDGP010001468">
    <property type="protein sequence ID" value="KAK3791601.1"/>
    <property type="molecule type" value="Genomic_DNA"/>
</dbReference>
<proteinExistence type="predicted"/>
<dbReference type="AlphaFoldDB" id="A0AAE1AQT1"/>
<comment type="caution">
    <text evidence="1">The sequence shown here is derived from an EMBL/GenBank/DDBJ whole genome shotgun (WGS) entry which is preliminary data.</text>
</comment>
<organism evidence="1 2">
    <name type="scientific">Elysia crispata</name>
    <name type="common">lettuce slug</name>
    <dbReference type="NCBI Taxonomy" id="231223"/>
    <lineage>
        <taxon>Eukaryota</taxon>
        <taxon>Metazoa</taxon>
        <taxon>Spiralia</taxon>
        <taxon>Lophotrochozoa</taxon>
        <taxon>Mollusca</taxon>
        <taxon>Gastropoda</taxon>
        <taxon>Heterobranchia</taxon>
        <taxon>Euthyneura</taxon>
        <taxon>Panpulmonata</taxon>
        <taxon>Sacoglossa</taxon>
        <taxon>Placobranchoidea</taxon>
        <taxon>Plakobranchidae</taxon>
        <taxon>Elysia</taxon>
    </lineage>
</organism>